<feature type="domain" description="FLYWCH-type" evidence="4">
    <location>
        <begin position="241"/>
        <end position="298"/>
    </location>
</feature>
<evidence type="ECO:0000256" key="2">
    <source>
        <dbReference type="ARBA" id="ARBA00022771"/>
    </source>
</evidence>
<keyword evidence="1" id="KW-0479">Metal-binding</keyword>
<feature type="domain" description="FLYWCH-type" evidence="4">
    <location>
        <begin position="91"/>
        <end position="142"/>
    </location>
</feature>
<keyword evidence="2" id="KW-0863">Zinc-finger</keyword>
<evidence type="ECO:0000256" key="3">
    <source>
        <dbReference type="ARBA" id="ARBA00022833"/>
    </source>
</evidence>
<keyword evidence="3" id="KW-0862">Zinc</keyword>
<organism evidence="5 6">
    <name type="scientific">Iphiclides podalirius</name>
    <name type="common">scarce swallowtail</name>
    <dbReference type="NCBI Taxonomy" id="110791"/>
    <lineage>
        <taxon>Eukaryota</taxon>
        <taxon>Metazoa</taxon>
        <taxon>Ecdysozoa</taxon>
        <taxon>Arthropoda</taxon>
        <taxon>Hexapoda</taxon>
        <taxon>Insecta</taxon>
        <taxon>Pterygota</taxon>
        <taxon>Neoptera</taxon>
        <taxon>Endopterygota</taxon>
        <taxon>Lepidoptera</taxon>
        <taxon>Glossata</taxon>
        <taxon>Ditrysia</taxon>
        <taxon>Papilionoidea</taxon>
        <taxon>Papilionidae</taxon>
        <taxon>Papilioninae</taxon>
        <taxon>Iphiclides</taxon>
    </lineage>
</organism>
<evidence type="ECO:0000313" key="6">
    <source>
        <dbReference type="Proteomes" id="UP000837857"/>
    </source>
</evidence>
<gene>
    <name evidence="5" type="ORF">IPOD504_LOCUS2447</name>
</gene>
<feature type="non-terminal residue" evidence="5">
    <location>
        <position position="1"/>
    </location>
</feature>
<dbReference type="Pfam" id="PF04500">
    <property type="entry name" value="FLYWCH"/>
    <property type="match status" value="4"/>
</dbReference>
<protein>
    <recommendedName>
        <fullName evidence="4">FLYWCH-type domain-containing protein</fullName>
    </recommendedName>
</protein>
<feature type="domain" description="FLYWCH-type" evidence="4">
    <location>
        <begin position="191"/>
        <end position="237"/>
    </location>
</feature>
<name>A0ABN8HWM8_9NEOP</name>
<evidence type="ECO:0000256" key="1">
    <source>
        <dbReference type="ARBA" id="ARBA00022723"/>
    </source>
</evidence>
<proteinExistence type="predicted"/>
<dbReference type="Proteomes" id="UP000837857">
    <property type="component" value="Chromosome 12"/>
</dbReference>
<feature type="domain" description="FLYWCH-type" evidence="4">
    <location>
        <begin position="43"/>
        <end position="88"/>
    </location>
</feature>
<dbReference type="InterPro" id="IPR007588">
    <property type="entry name" value="Znf_FLYWCH"/>
</dbReference>
<accession>A0ABN8HWM8</accession>
<dbReference type="EMBL" id="OW152824">
    <property type="protein sequence ID" value="CAH2040284.1"/>
    <property type="molecule type" value="Genomic_DNA"/>
</dbReference>
<evidence type="ECO:0000259" key="4">
    <source>
        <dbReference type="Pfam" id="PF04500"/>
    </source>
</evidence>
<keyword evidence="6" id="KW-1185">Reference proteome</keyword>
<dbReference type="Gene3D" id="2.20.25.240">
    <property type="match status" value="5"/>
</dbReference>
<evidence type="ECO:0000313" key="5">
    <source>
        <dbReference type="EMBL" id="CAH2040284.1"/>
    </source>
</evidence>
<sequence length="298" mass="34242">MIKSQRGKPMIKIGNNTFCHKVTHKMKTTWVCSTHKNKAFEVIRSRKGNPLIRMDGYTFCKKGSSGVKTRWSCSTHNHKGCSALIHTVVEYVKSRRGRDLILLGGYTFCCQSYAGRRRRWVCSTHNHRKCRAVVHTYDDHVLKLAVYLLPFISIIRSHKTRNKTGYYSQPEEEAGTSSDIVRQFPDTCEYVPSRKTGRMMIKVGGYVFSQRSSTGAKKRWVCSTHVFRGCRAQIYTVYAVFVHSRTGRPMVLFGGYTYRIHRATPTKTRWVCSSHKHCRACLHTIDGVIVKVCDVHTH</sequence>
<reference evidence="5" key="1">
    <citation type="submission" date="2022-03" db="EMBL/GenBank/DDBJ databases">
        <authorList>
            <person name="Martin H S."/>
        </authorList>
    </citation>
    <scope>NUCLEOTIDE SEQUENCE</scope>
</reference>